<comment type="caution">
    <text evidence="2">The sequence shown here is derived from an EMBL/GenBank/DDBJ whole genome shotgun (WGS) entry which is preliminary data.</text>
</comment>
<accession>A0ABP9KGA8</accession>
<keyword evidence="3" id="KW-1185">Reference proteome</keyword>
<evidence type="ECO:0000313" key="2">
    <source>
        <dbReference type="EMBL" id="GAA5058270.1"/>
    </source>
</evidence>
<dbReference type="EMBL" id="BAABHV010000017">
    <property type="protein sequence ID" value="GAA5058270.1"/>
    <property type="molecule type" value="Genomic_DNA"/>
</dbReference>
<gene>
    <name evidence="2" type="ORF">GCM10023208_24590</name>
</gene>
<proteinExistence type="predicted"/>
<feature type="region of interest" description="Disordered" evidence="1">
    <location>
        <begin position="121"/>
        <end position="148"/>
    </location>
</feature>
<reference evidence="3" key="1">
    <citation type="journal article" date="2019" name="Int. J. Syst. Evol. Microbiol.">
        <title>The Global Catalogue of Microorganisms (GCM) 10K type strain sequencing project: providing services to taxonomists for standard genome sequencing and annotation.</title>
        <authorList>
            <consortium name="The Broad Institute Genomics Platform"/>
            <consortium name="The Broad Institute Genome Sequencing Center for Infectious Disease"/>
            <person name="Wu L."/>
            <person name="Ma J."/>
        </authorList>
    </citation>
    <scope>NUCLEOTIDE SEQUENCE [LARGE SCALE GENOMIC DNA]</scope>
    <source>
        <strain evidence="3">JCM 18014</strain>
    </source>
</reference>
<evidence type="ECO:0000313" key="3">
    <source>
        <dbReference type="Proteomes" id="UP001500518"/>
    </source>
</evidence>
<organism evidence="2 3">
    <name type="scientific">Erythrobacter westpacificensis</name>
    <dbReference type="NCBI Taxonomy" id="1055231"/>
    <lineage>
        <taxon>Bacteria</taxon>
        <taxon>Pseudomonadati</taxon>
        <taxon>Pseudomonadota</taxon>
        <taxon>Alphaproteobacteria</taxon>
        <taxon>Sphingomonadales</taxon>
        <taxon>Erythrobacteraceae</taxon>
        <taxon>Erythrobacter/Porphyrobacter group</taxon>
        <taxon>Erythrobacter</taxon>
    </lineage>
</organism>
<feature type="region of interest" description="Disordered" evidence="1">
    <location>
        <begin position="1"/>
        <end position="60"/>
    </location>
</feature>
<evidence type="ECO:0000256" key="1">
    <source>
        <dbReference type="SAM" id="MobiDB-lite"/>
    </source>
</evidence>
<protein>
    <submittedName>
        <fullName evidence="2">Uncharacterized protein</fullName>
    </submittedName>
</protein>
<sequence>MSQYSHLGRAGARANVSERLAAMRGDRAPAPRRTPAPAAKAEEAPKPKPAPTASAKGLGLTSLDVEAARKAERQRVADVFASAASRGRERTAADFLAHDTMGAAEIVKHLAALPTDGEFERRRAADKQQRSTNAWDKAIANLGGRNNG</sequence>
<name>A0ABP9KGA8_9SPHN</name>
<dbReference type="Proteomes" id="UP001500518">
    <property type="component" value="Unassembled WGS sequence"/>
</dbReference>